<dbReference type="GO" id="GO:0034511">
    <property type="term" value="F:U3 snoRNA binding"/>
    <property type="evidence" value="ECO:0007669"/>
    <property type="project" value="TreeGrafter"/>
</dbReference>
<feature type="compositionally biased region" description="Acidic residues" evidence="6">
    <location>
        <begin position="878"/>
        <end position="887"/>
    </location>
</feature>
<dbReference type="Pfam" id="PF00400">
    <property type="entry name" value="WD40"/>
    <property type="match status" value="9"/>
</dbReference>
<feature type="region of interest" description="Disordered" evidence="6">
    <location>
        <begin position="22"/>
        <end position="43"/>
    </location>
</feature>
<feature type="repeat" description="WD" evidence="5">
    <location>
        <begin position="161"/>
        <end position="202"/>
    </location>
</feature>
<dbReference type="Pfam" id="PF08625">
    <property type="entry name" value="Utp13"/>
    <property type="match status" value="1"/>
</dbReference>
<dbReference type="STRING" id="361077.A0A152A4H4"/>
<dbReference type="GO" id="GO:0032040">
    <property type="term" value="C:small-subunit processome"/>
    <property type="evidence" value="ECO:0007669"/>
    <property type="project" value="InterPro"/>
</dbReference>
<reference evidence="8 9" key="1">
    <citation type="submission" date="2015-12" db="EMBL/GenBank/DDBJ databases">
        <title>Dictyostelia acquired genes for synthesis and detection of signals that induce cell-type specialization by lateral gene transfer from prokaryotes.</title>
        <authorList>
            <person name="Gloeckner G."/>
            <person name="Schaap P."/>
        </authorList>
    </citation>
    <scope>NUCLEOTIDE SEQUENCE [LARGE SCALE GENOMIC DNA]</scope>
    <source>
        <strain evidence="8 9">TK</strain>
    </source>
</reference>
<dbReference type="PRINTS" id="PR00320">
    <property type="entry name" value="GPROTEINBRPT"/>
</dbReference>
<dbReference type="OMA" id="PYVQRHF"/>
<keyword evidence="2 5" id="KW-0853">WD repeat</keyword>
<dbReference type="InterPro" id="IPR020472">
    <property type="entry name" value="WD40_PAC1"/>
</dbReference>
<dbReference type="SUPFAM" id="SSF50978">
    <property type="entry name" value="WD40 repeat-like"/>
    <property type="match status" value="3"/>
</dbReference>
<proteinExistence type="predicted"/>
<feature type="compositionally biased region" description="Basic and acidic residues" evidence="6">
    <location>
        <begin position="888"/>
        <end position="903"/>
    </location>
</feature>
<evidence type="ECO:0000256" key="3">
    <source>
        <dbReference type="ARBA" id="ARBA00022737"/>
    </source>
</evidence>
<dbReference type="PANTHER" id="PTHR19854:SF15">
    <property type="entry name" value="TRANSDUCIN BETA-LIKE PROTEIN 3"/>
    <property type="match status" value="1"/>
</dbReference>
<comment type="subcellular location">
    <subcellularLocation>
        <location evidence="1">Nucleus</location>
        <location evidence="1">Nucleolus</location>
    </subcellularLocation>
</comment>
<accession>A0A152A4H4</accession>
<keyword evidence="4" id="KW-0539">Nucleus</keyword>
<feature type="repeat" description="WD" evidence="5">
    <location>
        <begin position="501"/>
        <end position="543"/>
    </location>
</feature>
<feature type="repeat" description="WD" evidence="5">
    <location>
        <begin position="592"/>
        <end position="633"/>
    </location>
</feature>
<dbReference type="SMART" id="SM00320">
    <property type="entry name" value="WD40"/>
    <property type="match status" value="11"/>
</dbReference>
<feature type="repeat" description="WD" evidence="5">
    <location>
        <begin position="634"/>
        <end position="675"/>
    </location>
</feature>
<evidence type="ECO:0000256" key="6">
    <source>
        <dbReference type="SAM" id="MobiDB-lite"/>
    </source>
</evidence>
<dbReference type="AlphaFoldDB" id="A0A152A4H4"/>
<dbReference type="PANTHER" id="PTHR19854">
    <property type="entry name" value="TRANSDUCIN BETA-LIKE 3"/>
    <property type="match status" value="1"/>
</dbReference>
<dbReference type="GO" id="GO:0000480">
    <property type="term" value="P:endonucleolytic cleavage in 5'-ETS of tricistronic rRNA transcript (SSU-rRNA, 5.8S rRNA, LSU-rRNA)"/>
    <property type="evidence" value="ECO:0007669"/>
    <property type="project" value="TreeGrafter"/>
</dbReference>
<feature type="repeat" description="WD" evidence="5">
    <location>
        <begin position="244"/>
        <end position="285"/>
    </location>
</feature>
<feature type="compositionally biased region" description="Acidic residues" evidence="6">
    <location>
        <begin position="22"/>
        <end position="33"/>
    </location>
</feature>
<dbReference type="InterPro" id="IPR001680">
    <property type="entry name" value="WD40_rpt"/>
</dbReference>
<dbReference type="Proteomes" id="UP000076078">
    <property type="component" value="Unassembled WGS sequence"/>
</dbReference>
<dbReference type="InParanoid" id="A0A152A4H4"/>
<feature type="domain" description="U3 small nucleolar RNA-associated protein 13 C-terminal" evidence="7">
    <location>
        <begin position="730"/>
        <end position="865"/>
    </location>
</feature>
<protein>
    <submittedName>
        <fullName evidence="8">WD40 repeat-containing protein</fullName>
    </submittedName>
</protein>
<dbReference type="PROSITE" id="PS50082">
    <property type="entry name" value="WD_REPEATS_2"/>
    <property type="match status" value="9"/>
</dbReference>
<comment type="caution">
    <text evidence="8">The sequence shown here is derived from an EMBL/GenBank/DDBJ whole genome shotgun (WGS) entry which is preliminary data.</text>
</comment>
<feature type="repeat" description="WD" evidence="5">
    <location>
        <begin position="203"/>
        <end position="244"/>
    </location>
</feature>
<dbReference type="PROSITE" id="PS50294">
    <property type="entry name" value="WD_REPEATS_REGION"/>
    <property type="match status" value="8"/>
</dbReference>
<feature type="region of interest" description="Disordered" evidence="6">
    <location>
        <begin position="878"/>
        <end position="903"/>
    </location>
</feature>
<dbReference type="Gene3D" id="2.130.10.10">
    <property type="entry name" value="YVTN repeat-like/Quinoprotein amine dehydrogenase"/>
    <property type="match status" value="3"/>
</dbReference>
<sequence>MNLPPGIDMSKVKFVEVVPDDELDEYKDDEENGTTDSRDDKSKQASKRLKKLFKADLEIDSLYRGGSIQISSDGKFLVSQCNDKINIIDIESGSIKSKIQLDNKLTSFSINQQNKEILIGCVNLQMRQYKLDLEEIAQSYTDLIDQESIVEKSNQSLIKIWKGHEGPINSIDYHSSGVLAVTGSSDRTVKVWDIEKGYCTHNFTEDLGLVTLVKFHPTELKVISVSDDLKIRVWDLQTKKCIILNNHLSQVSGISFSNSGKELISVGRDKVINVWDMNSSSPKKTIPIFQELGGIITIPRDIIESDSLPQNLKTRIDKIMNKLQDSAQAEKVNRDGLTVIVGGEEVLRAWCIETSECIWNDQGIEFKKKTDKTQDKEPLYTINSILLGDDKFISITSEHNMMIYDLNNFERAGEIIGYNDEITDIKYVGGEMDYKKIVVATNSNDIRFYDLDTLKAEILRGHQDLVMSIDVSYDGKLLLSGSKDCNVLLWDLVNKSVLHTFTGHTGTVTAVALPNKSSMFAISASDDKTIKLWKLSNSSQHKKSQSVLTKIAHEKDINTVVIAPNDKIFATGSQDNYIKIWGVNDFNLLGSIKAHKRGVWSCAFSPVDQVIMSCSSDGLIKIWSLQDFSCLRTFEGHKGSILKCAFISYGMQLISCGSEGLIKLWNVKTSECVNTFEAHQSKIWALAVNQQDQDLFISGGSDSRIVVWRDHTQIQEDRERQEEDNKILSQQTLDSCLRQKDYTNALKLALVLNQPRQTLNIFQEMYNETANDKLIRERIPKLQSNEILKCLRYIRDWNTSSKYTQISQTVLNIILTTHKPQDLIRLSSYEVPQLLQTIIPYTERHFQRIDKMLQKTYLIDYAISSINPAASTILIDNNDQENQENDFDEKKKPTTTTTKEEIK</sequence>
<dbReference type="GO" id="GO:0030686">
    <property type="term" value="C:90S preribosome"/>
    <property type="evidence" value="ECO:0007669"/>
    <property type="project" value="TreeGrafter"/>
</dbReference>
<gene>
    <name evidence="8" type="ORF">DLAC_03025</name>
</gene>
<dbReference type="EMBL" id="LODT01000013">
    <property type="protein sequence ID" value="KYR00961.1"/>
    <property type="molecule type" value="Genomic_DNA"/>
</dbReference>
<dbReference type="FunCoup" id="A0A152A4H4">
    <property type="interactions" value="921"/>
</dbReference>
<dbReference type="PROSITE" id="PS00678">
    <property type="entry name" value="WD_REPEATS_1"/>
    <property type="match status" value="4"/>
</dbReference>
<keyword evidence="9" id="KW-1185">Reference proteome</keyword>
<evidence type="ECO:0000256" key="1">
    <source>
        <dbReference type="ARBA" id="ARBA00004604"/>
    </source>
</evidence>
<dbReference type="CDD" id="cd00200">
    <property type="entry name" value="WD40"/>
    <property type="match status" value="1"/>
</dbReference>
<keyword evidence="3" id="KW-0677">Repeat</keyword>
<dbReference type="GO" id="GO:0000472">
    <property type="term" value="P:endonucleolytic cleavage to generate mature 5'-end of SSU-rRNA from (SSU-rRNA, 5.8S rRNA, LSU-rRNA)"/>
    <property type="evidence" value="ECO:0007669"/>
    <property type="project" value="TreeGrafter"/>
</dbReference>
<organism evidence="8 9">
    <name type="scientific">Tieghemostelium lacteum</name>
    <name type="common">Slime mold</name>
    <name type="synonym">Dictyostelium lacteum</name>
    <dbReference type="NCBI Taxonomy" id="361077"/>
    <lineage>
        <taxon>Eukaryota</taxon>
        <taxon>Amoebozoa</taxon>
        <taxon>Evosea</taxon>
        <taxon>Eumycetozoa</taxon>
        <taxon>Dictyostelia</taxon>
        <taxon>Dictyosteliales</taxon>
        <taxon>Raperosteliaceae</taxon>
        <taxon>Tieghemostelium</taxon>
    </lineage>
</organism>
<dbReference type="InterPro" id="IPR019775">
    <property type="entry name" value="WD40_repeat_CS"/>
</dbReference>
<feature type="repeat" description="WD" evidence="5">
    <location>
        <begin position="676"/>
        <end position="708"/>
    </location>
</feature>
<dbReference type="InterPro" id="IPR013934">
    <property type="entry name" value="Utp13_C"/>
</dbReference>
<dbReference type="InterPro" id="IPR036322">
    <property type="entry name" value="WD40_repeat_dom_sf"/>
</dbReference>
<name>A0A152A4H4_TIELA</name>
<dbReference type="OrthoDB" id="5414888at2759"/>
<evidence type="ECO:0000256" key="5">
    <source>
        <dbReference type="PROSITE-ProRule" id="PRU00221"/>
    </source>
</evidence>
<dbReference type="InterPro" id="IPR015943">
    <property type="entry name" value="WD40/YVTN_repeat-like_dom_sf"/>
</dbReference>
<evidence type="ECO:0000256" key="2">
    <source>
        <dbReference type="ARBA" id="ARBA00022574"/>
    </source>
</evidence>
<evidence type="ECO:0000259" key="7">
    <source>
        <dbReference type="Pfam" id="PF08625"/>
    </source>
</evidence>
<feature type="repeat" description="WD" evidence="5">
    <location>
        <begin position="459"/>
        <end position="500"/>
    </location>
</feature>
<evidence type="ECO:0000256" key="4">
    <source>
        <dbReference type="ARBA" id="ARBA00023242"/>
    </source>
</evidence>
<evidence type="ECO:0000313" key="8">
    <source>
        <dbReference type="EMBL" id="KYR00961.1"/>
    </source>
</evidence>
<feature type="repeat" description="WD" evidence="5">
    <location>
        <begin position="550"/>
        <end position="591"/>
    </location>
</feature>
<evidence type="ECO:0000313" key="9">
    <source>
        <dbReference type="Proteomes" id="UP000076078"/>
    </source>
</evidence>